<name>A0A915VK98_9BACT</name>
<accession>A0A915VK98</accession>
<sequence length="116" mass="14023">MNELNWKQVLEIETYINKVIDDNVTMFEKMFWDQGKKEYLTLDKKKYYTLSDLKEYFYEKYPNNEYYKGAHEVIQELFTISLSGVCRLTTASNHKLLEKSLYLRKQKTNSNAKRKI</sequence>
<evidence type="ECO:0000313" key="1">
    <source>
        <dbReference type="EMBL" id="BDS09588.1"/>
    </source>
</evidence>
<dbReference type="EMBL" id="AP026867">
    <property type="protein sequence ID" value="BDS09588.1"/>
    <property type="molecule type" value="Genomic_DNA"/>
</dbReference>
<evidence type="ECO:0000313" key="2">
    <source>
        <dbReference type="Proteomes" id="UP001060919"/>
    </source>
</evidence>
<dbReference type="Proteomes" id="UP001060919">
    <property type="component" value="Chromosome"/>
</dbReference>
<gene>
    <name evidence="1" type="ORF">AsAng_0002920</name>
</gene>
<keyword evidence="2" id="KW-1185">Reference proteome</keyword>
<reference evidence="1" key="1">
    <citation type="submission" date="2022-09" db="EMBL/GenBank/DDBJ databases">
        <title>Aureispira anguillicida sp. nov., isolated from Leptocephalus of Japanese eel Anguilla japonica.</title>
        <authorList>
            <person name="Yuasa K."/>
            <person name="Mekata T."/>
            <person name="Ikunari K."/>
        </authorList>
    </citation>
    <scope>NUCLEOTIDE SEQUENCE</scope>
    <source>
        <strain evidence="1">EL160426</strain>
    </source>
</reference>
<dbReference type="RefSeq" id="WP_264790963.1">
    <property type="nucleotide sequence ID" value="NZ_AP026867.1"/>
</dbReference>
<dbReference type="AlphaFoldDB" id="A0A915VK98"/>
<proteinExistence type="predicted"/>
<protein>
    <submittedName>
        <fullName evidence="1">Uncharacterized protein</fullName>
    </submittedName>
</protein>
<dbReference type="KEGG" id="aup:AsAng_0002920"/>
<organism evidence="1 2">
    <name type="scientific">Aureispira anguillae</name>
    <dbReference type="NCBI Taxonomy" id="2864201"/>
    <lineage>
        <taxon>Bacteria</taxon>
        <taxon>Pseudomonadati</taxon>
        <taxon>Bacteroidota</taxon>
        <taxon>Saprospiria</taxon>
        <taxon>Saprospirales</taxon>
        <taxon>Saprospiraceae</taxon>
        <taxon>Aureispira</taxon>
    </lineage>
</organism>